<proteinExistence type="predicted"/>
<dbReference type="InterPro" id="IPR028204">
    <property type="entry name" value="Tricorn_C1"/>
</dbReference>
<keyword evidence="3" id="KW-1185">Reference proteome</keyword>
<dbReference type="InterPro" id="IPR029045">
    <property type="entry name" value="ClpP/crotonase-like_dom_sf"/>
</dbReference>
<comment type="caution">
    <text evidence="2">The sequence shown here is derived from an EMBL/GenBank/DDBJ whole genome shotgun (WGS) entry which is preliminary data.</text>
</comment>
<feature type="domain" description="Tail specific protease" evidence="1">
    <location>
        <begin position="308"/>
        <end position="519"/>
    </location>
</feature>
<dbReference type="SUPFAM" id="SSF52096">
    <property type="entry name" value="ClpP/crotonase"/>
    <property type="match status" value="1"/>
</dbReference>
<evidence type="ECO:0000313" key="2">
    <source>
        <dbReference type="EMBL" id="MBC3919005.1"/>
    </source>
</evidence>
<dbReference type="Pfam" id="PF14684">
    <property type="entry name" value="Tricorn_C1"/>
    <property type="match status" value="1"/>
</dbReference>
<dbReference type="InterPro" id="IPR005151">
    <property type="entry name" value="Tail-specific_protease"/>
</dbReference>
<dbReference type="SUPFAM" id="SSF48452">
    <property type="entry name" value="TPR-like"/>
    <property type="match status" value="1"/>
</dbReference>
<reference evidence="2 3" key="1">
    <citation type="submission" date="2020-08" db="EMBL/GenBank/DDBJ databases">
        <title>Novel species isolated from subtropical streams in China.</title>
        <authorList>
            <person name="Lu H."/>
        </authorList>
    </citation>
    <scope>NUCLEOTIDE SEQUENCE [LARGE SCALE GENOMIC DNA]</scope>
    <source>
        <strain evidence="2 3">CY18W</strain>
    </source>
</reference>
<dbReference type="EMBL" id="JACOGF010000008">
    <property type="protein sequence ID" value="MBC3919005.1"/>
    <property type="molecule type" value="Genomic_DNA"/>
</dbReference>
<dbReference type="Proteomes" id="UP000650424">
    <property type="component" value="Unassembled WGS sequence"/>
</dbReference>
<name>A0ABR6ZTZ2_9BURK</name>
<dbReference type="SMART" id="SM00245">
    <property type="entry name" value="TSPc"/>
    <property type="match status" value="1"/>
</dbReference>
<dbReference type="InterPro" id="IPR011990">
    <property type="entry name" value="TPR-like_helical_dom_sf"/>
</dbReference>
<sequence length="544" mass="60483">MVPSSASLAQTKTTDPALRQAREYYKAGDVARLDKRYADAVQLLVKAYELVPASHELPYDIACLHALSGAKDDAFKWLDVAIGAGYLNVDHMLKDSDFDSLHDDPRWQKTIEKTRKEAARQARLWSSPVWDSAYAEQLSEDERIAGLSKFWSEVKYNFVYTNKLMDLDWDAVYLRYLPKVRAAKNTADYYKILMEMCALLQDGHTNVMPPTILYNDVWGTVPLRATLMEDKVIITDVLDPALRERGILPGHQILTADGQDIKAYLQKTVAPYISASTPQDMDVRLYNYVLLLGDLDTPVKMLVADPQGKTLSIDIKRINTTTRRKFATPRPAFNWRMLANNVAYVELNSFGDNTAANEYIKAYAEIAKAKAIIFDVRKNGGGDTDVGYRVLQTLGTPPFDGSHAATRDYKPAKRAWGEKQAMHDFADEKNQPDPERAYHGTVMVLTSASTFSAAEDFAVAFDSMKRGLIIGEPTGGSTGQPLMISMPGGGSARICTKKDSYIDGKAFVGVGVQPGKLIHTKIDDFRAGKDTQLNAALAEIEKVR</sequence>
<dbReference type="NCBIfam" id="NF047558">
    <property type="entry name" value="TPR_END_plus"/>
    <property type="match status" value="1"/>
</dbReference>
<dbReference type="PANTHER" id="PTHR32060:SF22">
    <property type="entry name" value="CARBOXYL-TERMINAL-PROCESSING PEPTIDASE 3, CHLOROPLASTIC"/>
    <property type="match status" value="1"/>
</dbReference>
<protein>
    <recommendedName>
        <fullName evidence="1">Tail specific protease domain-containing protein</fullName>
    </recommendedName>
</protein>
<gene>
    <name evidence="2" type="ORF">H8L32_16055</name>
</gene>
<dbReference type="Gene3D" id="3.30.750.44">
    <property type="match status" value="1"/>
</dbReference>
<dbReference type="Gene3D" id="3.90.226.10">
    <property type="entry name" value="2-enoyl-CoA Hydratase, Chain A, domain 1"/>
    <property type="match status" value="1"/>
</dbReference>
<accession>A0ABR6ZTZ2</accession>
<organism evidence="2 3">
    <name type="scientific">Undibacterium hunanense</name>
    <dbReference type="NCBI Taxonomy" id="2762292"/>
    <lineage>
        <taxon>Bacteria</taxon>
        <taxon>Pseudomonadati</taxon>
        <taxon>Pseudomonadota</taxon>
        <taxon>Betaproteobacteria</taxon>
        <taxon>Burkholderiales</taxon>
        <taxon>Oxalobacteraceae</taxon>
        <taxon>Undibacterium</taxon>
    </lineage>
</organism>
<evidence type="ECO:0000313" key="3">
    <source>
        <dbReference type="Proteomes" id="UP000650424"/>
    </source>
</evidence>
<dbReference type="Pfam" id="PF03572">
    <property type="entry name" value="Peptidase_S41"/>
    <property type="match status" value="1"/>
</dbReference>
<dbReference type="PANTHER" id="PTHR32060">
    <property type="entry name" value="TAIL-SPECIFIC PROTEASE"/>
    <property type="match status" value="1"/>
</dbReference>
<dbReference type="RefSeq" id="WP_186948279.1">
    <property type="nucleotide sequence ID" value="NZ_JACOGF010000008.1"/>
</dbReference>
<evidence type="ECO:0000259" key="1">
    <source>
        <dbReference type="SMART" id="SM00245"/>
    </source>
</evidence>